<keyword evidence="1" id="KW-0472">Membrane</keyword>
<accession>A0ABD4TDB9</accession>
<dbReference type="Proteomes" id="UP001523230">
    <property type="component" value="Unassembled WGS sequence"/>
</dbReference>
<sequence length="116" mass="12254">MQPPGVAPATLTAGNGIGWHHDPAKQKVFYLISKNRVRSSMNAKEVVGALVGAFVAFLGLLWFLQGTGILRMRPILCIANCEEVVGPSPFWAAAGAIAFIIGAIVVAVSVRRAKTP</sequence>
<keyword evidence="1" id="KW-0812">Transmembrane</keyword>
<name>A0ABD4TDB9_9EURY</name>
<keyword evidence="3" id="KW-1185">Reference proteome</keyword>
<evidence type="ECO:0000313" key="2">
    <source>
        <dbReference type="EMBL" id="MCM2464884.1"/>
    </source>
</evidence>
<evidence type="ECO:0000256" key="1">
    <source>
        <dbReference type="SAM" id="Phobius"/>
    </source>
</evidence>
<reference evidence="2 3" key="1">
    <citation type="submission" date="2018-05" db="EMBL/GenBank/DDBJ databases">
        <title>Isolation and characterization of genus Methanoculleus species and their viruses from deep sea marine sediment offshore southwestern Taiwan.</title>
        <authorList>
            <person name="Wei W.-H."/>
            <person name="Chen W.-C."/>
            <person name="Lai M.-C."/>
            <person name="Chen S.-C."/>
        </authorList>
    </citation>
    <scope>NUCLEOTIDE SEQUENCE [LARGE SCALE GENOMIC DNA]</scope>
    <source>
        <strain evidence="2 3">CWC-02</strain>
    </source>
</reference>
<evidence type="ECO:0000313" key="3">
    <source>
        <dbReference type="Proteomes" id="UP001523230"/>
    </source>
</evidence>
<keyword evidence="1" id="KW-1133">Transmembrane helix</keyword>
<protein>
    <submittedName>
        <fullName evidence="2">Uncharacterized protein</fullName>
    </submittedName>
</protein>
<gene>
    <name evidence="2" type="ORF">DIC75_00910</name>
</gene>
<dbReference type="AlphaFoldDB" id="A0ABD4TDB9"/>
<feature type="transmembrane region" description="Helical" evidence="1">
    <location>
        <begin position="90"/>
        <end position="110"/>
    </location>
</feature>
<organism evidence="2 3">
    <name type="scientific">Methanoculleus oceani</name>
    <dbReference type="NCBI Taxonomy" id="2184756"/>
    <lineage>
        <taxon>Archaea</taxon>
        <taxon>Methanobacteriati</taxon>
        <taxon>Methanobacteriota</taxon>
        <taxon>Stenosarchaea group</taxon>
        <taxon>Methanomicrobia</taxon>
        <taxon>Methanomicrobiales</taxon>
        <taxon>Methanomicrobiaceae</taxon>
        <taxon>Methanoculleus</taxon>
    </lineage>
</organism>
<dbReference type="EMBL" id="QFDM01000001">
    <property type="protein sequence ID" value="MCM2464884.1"/>
    <property type="molecule type" value="Genomic_DNA"/>
</dbReference>
<feature type="transmembrane region" description="Helical" evidence="1">
    <location>
        <begin position="46"/>
        <end position="64"/>
    </location>
</feature>
<comment type="caution">
    <text evidence="2">The sequence shown here is derived from an EMBL/GenBank/DDBJ whole genome shotgun (WGS) entry which is preliminary data.</text>
</comment>
<proteinExistence type="predicted"/>